<gene>
    <name evidence="1" type="ORF">ACFOVU_07450</name>
</gene>
<accession>A0ABV8FK57</accession>
<name>A0ABV8FK57_9ACTN</name>
<protein>
    <recommendedName>
        <fullName evidence="3">LemA family protein</fullName>
    </recommendedName>
</protein>
<dbReference type="RefSeq" id="WP_378531229.1">
    <property type="nucleotide sequence ID" value="NZ_JBHSBH010000004.1"/>
</dbReference>
<dbReference type="Proteomes" id="UP001595847">
    <property type="component" value="Unassembled WGS sequence"/>
</dbReference>
<reference evidence="2" key="1">
    <citation type="journal article" date="2019" name="Int. J. Syst. Evol. Microbiol.">
        <title>The Global Catalogue of Microorganisms (GCM) 10K type strain sequencing project: providing services to taxonomists for standard genome sequencing and annotation.</title>
        <authorList>
            <consortium name="The Broad Institute Genomics Platform"/>
            <consortium name="The Broad Institute Genome Sequencing Center for Infectious Disease"/>
            <person name="Wu L."/>
            <person name="Ma J."/>
        </authorList>
    </citation>
    <scope>NUCLEOTIDE SEQUENCE [LARGE SCALE GENOMIC DNA]</scope>
    <source>
        <strain evidence="2">TBRC 1826</strain>
    </source>
</reference>
<evidence type="ECO:0000313" key="2">
    <source>
        <dbReference type="Proteomes" id="UP001595847"/>
    </source>
</evidence>
<evidence type="ECO:0008006" key="3">
    <source>
        <dbReference type="Google" id="ProtNLM"/>
    </source>
</evidence>
<comment type="caution">
    <text evidence="1">The sequence shown here is derived from an EMBL/GenBank/DDBJ whole genome shotgun (WGS) entry which is preliminary data.</text>
</comment>
<keyword evidence="2" id="KW-1185">Reference proteome</keyword>
<sequence>MTVLLSGYIQWRASRLDRLHVRVETATAALDAALARRAAAVLELAAAPGLEPASAVLLADAAVRPRLAGDPGERELAESTVSRALRAVMEQPGFGAGLAAGGDPGGELPAAAEAAAKRVYLARRFYNDAVAATRAARADRLVRALRLAGSAPLPEFFEMDDEPPRPRD</sequence>
<proteinExistence type="predicted"/>
<organism evidence="1 2">
    <name type="scientific">Nocardiopsis sediminis</name>
    <dbReference type="NCBI Taxonomy" id="1778267"/>
    <lineage>
        <taxon>Bacteria</taxon>
        <taxon>Bacillati</taxon>
        <taxon>Actinomycetota</taxon>
        <taxon>Actinomycetes</taxon>
        <taxon>Streptosporangiales</taxon>
        <taxon>Nocardiopsidaceae</taxon>
        <taxon>Nocardiopsis</taxon>
    </lineage>
</organism>
<dbReference type="EMBL" id="JBHSBH010000004">
    <property type="protein sequence ID" value="MFC3995744.1"/>
    <property type="molecule type" value="Genomic_DNA"/>
</dbReference>
<evidence type="ECO:0000313" key="1">
    <source>
        <dbReference type="EMBL" id="MFC3995744.1"/>
    </source>
</evidence>